<dbReference type="Proteomes" id="UP000317977">
    <property type="component" value="Unassembled WGS sequence"/>
</dbReference>
<evidence type="ECO:0000313" key="3">
    <source>
        <dbReference type="Proteomes" id="UP000317977"/>
    </source>
</evidence>
<gene>
    <name evidence="2" type="ORF">Poly59_09840</name>
</gene>
<accession>A0A5C6F9J1</accession>
<evidence type="ECO:0000313" key="2">
    <source>
        <dbReference type="EMBL" id="TWU58075.1"/>
    </source>
</evidence>
<proteinExistence type="predicted"/>
<reference evidence="2 3" key="1">
    <citation type="submission" date="2019-02" db="EMBL/GenBank/DDBJ databases">
        <title>Deep-cultivation of Planctomycetes and their phenomic and genomic characterization uncovers novel biology.</title>
        <authorList>
            <person name="Wiegand S."/>
            <person name="Jogler M."/>
            <person name="Boedeker C."/>
            <person name="Pinto D."/>
            <person name="Vollmers J."/>
            <person name="Rivas-Marin E."/>
            <person name="Kohn T."/>
            <person name="Peeters S.H."/>
            <person name="Heuer A."/>
            <person name="Rast P."/>
            <person name="Oberbeckmann S."/>
            <person name="Bunk B."/>
            <person name="Jeske O."/>
            <person name="Meyerdierks A."/>
            <person name="Storesund J.E."/>
            <person name="Kallscheuer N."/>
            <person name="Luecker S."/>
            <person name="Lage O.M."/>
            <person name="Pohl T."/>
            <person name="Merkel B.J."/>
            <person name="Hornburger P."/>
            <person name="Mueller R.-W."/>
            <person name="Bruemmer F."/>
            <person name="Labrenz M."/>
            <person name="Spormann A.M."/>
            <person name="Op Den Camp H."/>
            <person name="Overmann J."/>
            <person name="Amann R."/>
            <person name="Jetten M.S.M."/>
            <person name="Mascher T."/>
            <person name="Medema M.H."/>
            <person name="Devos D.P."/>
            <person name="Kaster A.-K."/>
            <person name="Ovreas L."/>
            <person name="Rohde M."/>
            <person name="Galperin M.Y."/>
            <person name="Jogler C."/>
        </authorList>
    </citation>
    <scope>NUCLEOTIDE SEQUENCE [LARGE SCALE GENOMIC DNA]</scope>
    <source>
        <strain evidence="2 3">Poly59</strain>
    </source>
</reference>
<sequence>MGNQHAPRPAALYRKFPRFDSAGTPRSPMIRQQRLEGTLPTHFSAWLKIREYDGIVRPDSSVANKACRPSTTGVARRTTQDRCHGQTARSQSTEGQAIDSRIGQLKVAFRPLVLRCKRLHRTRIWKDVSVEQEDCSERNGKEKEHWHVAHTNQNQRNEGQHHHVPRDAEQVL</sequence>
<feature type="compositionally biased region" description="Basic and acidic residues" evidence="1">
    <location>
        <begin position="158"/>
        <end position="172"/>
    </location>
</feature>
<name>A0A5C6F9J1_9BACT</name>
<dbReference type="AlphaFoldDB" id="A0A5C6F9J1"/>
<feature type="region of interest" description="Disordered" evidence="1">
    <location>
        <begin position="67"/>
        <end position="98"/>
    </location>
</feature>
<organism evidence="2 3">
    <name type="scientific">Rubripirellula reticaptiva</name>
    <dbReference type="NCBI Taxonomy" id="2528013"/>
    <lineage>
        <taxon>Bacteria</taxon>
        <taxon>Pseudomonadati</taxon>
        <taxon>Planctomycetota</taxon>
        <taxon>Planctomycetia</taxon>
        <taxon>Pirellulales</taxon>
        <taxon>Pirellulaceae</taxon>
        <taxon>Rubripirellula</taxon>
    </lineage>
</organism>
<keyword evidence="3" id="KW-1185">Reference proteome</keyword>
<feature type="region of interest" description="Disordered" evidence="1">
    <location>
        <begin position="152"/>
        <end position="172"/>
    </location>
</feature>
<protein>
    <submittedName>
        <fullName evidence="2">Uncharacterized protein</fullName>
    </submittedName>
</protein>
<evidence type="ECO:0000256" key="1">
    <source>
        <dbReference type="SAM" id="MobiDB-lite"/>
    </source>
</evidence>
<comment type="caution">
    <text evidence="2">The sequence shown here is derived from an EMBL/GenBank/DDBJ whole genome shotgun (WGS) entry which is preliminary data.</text>
</comment>
<dbReference type="EMBL" id="SJPX01000001">
    <property type="protein sequence ID" value="TWU58075.1"/>
    <property type="molecule type" value="Genomic_DNA"/>
</dbReference>